<protein>
    <submittedName>
        <fullName evidence="2">Uncharacterized protein</fullName>
    </submittedName>
</protein>
<keyword evidence="3" id="KW-1185">Reference proteome</keyword>
<dbReference type="AlphaFoldDB" id="A0A8E6B5B5"/>
<dbReference type="Gene3D" id="3.40.50.1110">
    <property type="entry name" value="SGNH hydrolase"/>
    <property type="match status" value="1"/>
</dbReference>
<dbReference type="RefSeq" id="WP_213497307.1">
    <property type="nucleotide sequence ID" value="NZ_CP074694.1"/>
</dbReference>
<dbReference type="KEGG" id="tsph:KIH39_00410"/>
<evidence type="ECO:0000313" key="2">
    <source>
        <dbReference type="EMBL" id="QVL32415.1"/>
    </source>
</evidence>
<dbReference type="Proteomes" id="UP000676194">
    <property type="component" value="Chromosome"/>
</dbReference>
<evidence type="ECO:0000313" key="3">
    <source>
        <dbReference type="Proteomes" id="UP000676194"/>
    </source>
</evidence>
<dbReference type="GO" id="GO:0016788">
    <property type="term" value="F:hydrolase activity, acting on ester bonds"/>
    <property type="evidence" value="ECO:0007669"/>
    <property type="project" value="UniProtKB-ARBA"/>
</dbReference>
<organism evidence="2 3">
    <name type="scientific">Telmatocola sphagniphila</name>
    <dbReference type="NCBI Taxonomy" id="1123043"/>
    <lineage>
        <taxon>Bacteria</taxon>
        <taxon>Pseudomonadati</taxon>
        <taxon>Planctomycetota</taxon>
        <taxon>Planctomycetia</taxon>
        <taxon>Gemmatales</taxon>
        <taxon>Gemmataceae</taxon>
    </lineage>
</organism>
<feature type="transmembrane region" description="Helical" evidence="1">
    <location>
        <begin position="32"/>
        <end position="53"/>
    </location>
</feature>
<keyword evidence="1" id="KW-1133">Transmembrane helix</keyword>
<gene>
    <name evidence="2" type="ORF">KIH39_00410</name>
</gene>
<name>A0A8E6B5B5_9BACT</name>
<keyword evidence="1" id="KW-0472">Membrane</keyword>
<evidence type="ECO:0000256" key="1">
    <source>
        <dbReference type="SAM" id="Phobius"/>
    </source>
</evidence>
<sequence length="345" mass="38975">MFPTKTRFRKFEIAPLARLLAKNGPGRVARGLIGFLLGLAVVFSIGELFLQIFPPNDIQIFLGNQASGSGIYKPDRALGADYRSWAEFEKDNSLRLAEYLPLEKLKQGNPVWAFFGNSFIQMQGMLGDTARATVTDKRIFYLGKNETINLRFAQIRLLLENGLQPERIFIELMPLDSVPLGQHPLGDYRVNDRGVITYRSPLPGGLHSTLLGESRLLLAGWMRFAKPIPNANTYGRQLNDRIPVELQEQYAQLFQELAEVTSRRNIPITLLLIPTHEQIVKGAGCAYQDAMTQLGQQFGFDICDFRNSFQDEPDKASLFIPDKHFSPRGNEILLRELLAHLRGRS</sequence>
<dbReference type="EMBL" id="CP074694">
    <property type="protein sequence ID" value="QVL32415.1"/>
    <property type="molecule type" value="Genomic_DNA"/>
</dbReference>
<reference evidence="2" key="1">
    <citation type="submission" date="2021-05" db="EMBL/GenBank/DDBJ databases">
        <title>Complete genome sequence of the cellulolytic planctomycete Telmatocola sphagniphila SP2T and characterization of the first cellulase from planctomycetes.</title>
        <authorList>
            <person name="Rakitin A.L."/>
            <person name="Beletsky A.V."/>
            <person name="Naumoff D.G."/>
            <person name="Kulichevskaya I.S."/>
            <person name="Mardanov A.V."/>
            <person name="Ravin N.V."/>
            <person name="Dedysh S.N."/>
        </authorList>
    </citation>
    <scope>NUCLEOTIDE SEQUENCE</scope>
    <source>
        <strain evidence="2">SP2T</strain>
    </source>
</reference>
<keyword evidence="1" id="KW-0812">Transmembrane</keyword>
<accession>A0A8E6B5B5</accession>
<dbReference type="InterPro" id="IPR036514">
    <property type="entry name" value="SGNH_hydro_sf"/>
</dbReference>
<proteinExistence type="predicted"/>
<dbReference type="SUPFAM" id="SSF52266">
    <property type="entry name" value="SGNH hydrolase"/>
    <property type="match status" value="1"/>
</dbReference>